<keyword evidence="3 7" id="KW-0812">Transmembrane</keyword>
<protein>
    <submittedName>
        <fullName evidence="10">FUSC family protein</fullName>
    </submittedName>
</protein>
<evidence type="ECO:0000256" key="7">
    <source>
        <dbReference type="SAM" id="Phobius"/>
    </source>
</evidence>
<organism evidence="10 11">
    <name type="scientific">Photobacterium angustum</name>
    <dbReference type="NCBI Taxonomy" id="661"/>
    <lineage>
        <taxon>Bacteria</taxon>
        <taxon>Pseudomonadati</taxon>
        <taxon>Pseudomonadota</taxon>
        <taxon>Gammaproteobacteria</taxon>
        <taxon>Vibrionales</taxon>
        <taxon>Vibrionaceae</taxon>
        <taxon>Photobacterium</taxon>
    </lineage>
</organism>
<evidence type="ECO:0000259" key="8">
    <source>
        <dbReference type="Pfam" id="PF12805"/>
    </source>
</evidence>
<feature type="transmembrane region" description="Helical" evidence="7">
    <location>
        <begin position="72"/>
        <end position="95"/>
    </location>
</feature>
<dbReference type="Pfam" id="PF13515">
    <property type="entry name" value="FUSC_2"/>
    <property type="match status" value="1"/>
</dbReference>
<evidence type="ECO:0000256" key="1">
    <source>
        <dbReference type="ARBA" id="ARBA00004651"/>
    </source>
</evidence>
<dbReference type="Pfam" id="PF12805">
    <property type="entry name" value="FUSC-like"/>
    <property type="match status" value="1"/>
</dbReference>
<dbReference type="AlphaFoldDB" id="A0A855SD78"/>
<feature type="transmembrane region" description="Helical" evidence="7">
    <location>
        <begin position="40"/>
        <end position="60"/>
    </location>
</feature>
<feature type="transmembrane region" description="Helical" evidence="7">
    <location>
        <begin position="111"/>
        <end position="129"/>
    </location>
</feature>
<evidence type="ECO:0000313" key="10">
    <source>
        <dbReference type="EMBL" id="PSX07986.1"/>
    </source>
</evidence>
<dbReference type="InterPro" id="IPR032692">
    <property type="entry name" value="YccS_N"/>
</dbReference>
<dbReference type="Proteomes" id="UP000241440">
    <property type="component" value="Unassembled WGS sequence"/>
</dbReference>
<comment type="similarity">
    <text evidence="6">Belongs to the YccS/YhfK family.</text>
</comment>
<feature type="transmembrane region" description="Helical" evidence="7">
    <location>
        <begin position="17"/>
        <end position="34"/>
    </location>
</feature>
<reference evidence="10 11" key="1">
    <citation type="submission" date="2018-01" db="EMBL/GenBank/DDBJ databases">
        <title>Whole genome sequencing of Histamine producing bacteria.</title>
        <authorList>
            <person name="Butler K."/>
        </authorList>
    </citation>
    <scope>NUCLEOTIDE SEQUENCE [LARGE SCALE GENOMIC DNA]</scope>
    <source>
        <strain evidence="10 11">A2-1</strain>
    </source>
</reference>
<evidence type="ECO:0000256" key="2">
    <source>
        <dbReference type="ARBA" id="ARBA00022475"/>
    </source>
</evidence>
<feature type="transmembrane region" description="Helical" evidence="7">
    <location>
        <begin position="416"/>
        <end position="446"/>
    </location>
</feature>
<keyword evidence="5 7" id="KW-0472">Membrane</keyword>
<keyword evidence="2" id="KW-1003">Cell membrane</keyword>
<dbReference type="PANTHER" id="PTHR30509:SF8">
    <property type="entry name" value="INNER MEMBRANE PROTEIN YCCS"/>
    <property type="match status" value="1"/>
</dbReference>
<dbReference type="PANTHER" id="PTHR30509">
    <property type="entry name" value="P-HYDROXYBENZOIC ACID EFFLUX PUMP SUBUNIT-RELATED"/>
    <property type="match status" value="1"/>
</dbReference>
<gene>
    <name evidence="10" type="ORF">C0W41_08220</name>
</gene>
<evidence type="ECO:0000256" key="5">
    <source>
        <dbReference type="ARBA" id="ARBA00023136"/>
    </source>
</evidence>
<evidence type="ECO:0000259" key="9">
    <source>
        <dbReference type="Pfam" id="PF13515"/>
    </source>
</evidence>
<comment type="subcellular location">
    <subcellularLocation>
        <location evidence="1">Cell membrane</location>
        <topology evidence="1">Multi-pass membrane protein</topology>
    </subcellularLocation>
</comment>
<feature type="transmembrane region" description="Helical" evidence="7">
    <location>
        <begin position="136"/>
        <end position="157"/>
    </location>
</feature>
<evidence type="ECO:0000256" key="3">
    <source>
        <dbReference type="ARBA" id="ARBA00022692"/>
    </source>
</evidence>
<feature type="transmembrane region" description="Helical" evidence="7">
    <location>
        <begin position="452"/>
        <end position="471"/>
    </location>
</feature>
<name>A0A855SD78_PHOAN</name>
<sequence length="681" mass="77772">MLSSVVRKIWYTPSVNFGFRAFSAMLLIISLGLISGQVNYAMTALMTLPAALISGLDIAGPRRWARFLISSVVWISALLLSYFMLTFAIPLWVIYGVLSILAAGCALNGPFWGRLGISSLLITVMALSLHNSKADMYSYLMLVLGPLGFSLFSWAWFALWKHYALKVGLIAIYDQLNAFFKHRTQFLLGEGIEKKAIETKYQLIELFEQAVQSESFLLSKNDVNSLKQELFLAADIFEGLISCHTRNKDLISQFQHDKEKRNLLIKWSENCQQRLLCKAKALQHTQVIPPTESCIAIADELIDAVQAELNQQTRFRYWAASIKYLSRRIELEQPSFERQIEIQPFELAWHWPKKNNPIWRHVARFSLIFTLGAFIADSFHLAHPEWVFISIIMVIQPSFSSIRSKIWQRWLGTGSGLLFATGVIFLGISDLQVYILLTILLTVAMFNILKNYALAIGCITAMLVLVFQVIASSGIDIVVPRMIDNLIGCSLVLVGYSLLWPQWRGKEIHAQSIKALQASKTLFLMCYEELQSESNKIEPTQFGKKRLDMLSKERGLELIYNEMQNEPRFTRRDPQYYEEMLSHYRLLSYYLCLLIPLARNGTTIHSLTDWEGTINSAMDALISSIQDEKVVELPYFDETNIPMTSDNPTNEQAAYELVWLSLMAVKQMHDLVRDKYLQVAS</sequence>
<keyword evidence="4 7" id="KW-1133">Transmembrane helix</keyword>
<dbReference type="GO" id="GO:0005886">
    <property type="term" value="C:plasma membrane"/>
    <property type="evidence" value="ECO:0007669"/>
    <property type="project" value="UniProtKB-SubCell"/>
</dbReference>
<feature type="domain" description="Integral membrane bound transporter" evidence="9">
    <location>
        <begin position="372"/>
        <end position="494"/>
    </location>
</feature>
<comment type="caution">
    <text evidence="10">The sequence shown here is derived from an EMBL/GenBank/DDBJ whole genome shotgun (WGS) entry which is preliminary data.</text>
</comment>
<feature type="domain" description="Integral membrane protein YccS N-terminal" evidence="8">
    <location>
        <begin position="74"/>
        <end position="307"/>
    </location>
</feature>
<evidence type="ECO:0000256" key="4">
    <source>
        <dbReference type="ARBA" id="ARBA00022989"/>
    </source>
</evidence>
<dbReference type="InterPro" id="IPR049453">
    <property type="entry name" value="Memb_transporter_dom"/>
</dbReference>
<proteinExistence type="inferred from homology"/>
<evidence type="ECO:0000256" key="6">
    <source>
        <dbReference type="ARBA" id="ARBA00043993"/>
    </source>
</evidence>
<dbReference type="EMBL" id="PYOY01000003">
    <property type="protein sequence ID" value="PSX07986.1"/>
    <property type="molecule type" value="Genomic_DNA"/>
</dbReference>
<evidence type="ECO:0000313" key="11">
    <source>
        <dbReference type="Proteomes" id="UP000241440"/>
    </source>
</evidence>
<accession>A0A855SD78</accession>